<feature type="domain" description="HTH hxlR-type" evidence="4">
    <location>
        <begin position="95"/>
        <end position="187"/>
    </location>
</feature>
<name>A0A7Z2ZJJ7_9BACL</name>
<dbReference type="Proteomes" id="UP000502248">
    <property type="component" value="Chromosome"/>
</dbReference>
<dbReference type="Gene3D" id="1.10.10.10">
    <property type="entry name" value="Winged helix-like DNA-binding domain superfamily/Winged helix DNA-binding domain"/>
    <property type="match status" value="2"/>
</dbReference>
<evidence type="ECO:0000256" key="1">
    <source>
        <dbReference type="ARBA" id="ARBA00023015"/>
    </source>
</evidence>
<dbReference type="EMBL" id="CP051680">
    <property type="protein sequence ID" value="QJD81860.1"/>
    <property type="molecule type" value="Genomic_DNA"/>
</dbReference>
<dbReference type="RefSeq" id="WP_169278166.1">
    <property type="nucleotide sequence ID" value="NZ_CP051680.1"/>
</dbReference>
<keyword evidence="2" id="KW-0238">DNA-binding</keyword>
<keyword evidence="3" id="KW-0804">Transcription</keyword>
<dbReference type="InterPro" id="IPR036390">
    <property type="entry name" value="WH_DNA-bd_sf"/>
</dbReference>
<dbReference type="KEGG" id="cheb:HH215_00805"/>
<evidence type="ECO:0000313" key="5">
    <source>
        <dbReference type="EMBL" id="QJD81860.1"/>
    </source>
</evidence>
<dbReference type="SUPFAM" id="SSF46785">
    <property type="entry name" value="Winged helix' DNA-binding domain"/>
    <property type="match status" value="2"/>
</dbReference>
<dbReference type="InterPro" id="IPR002577">
    <property type="entry name" value="HTH_HxlR"/>
</dbReference>
<evidence type="ECO:0000256" key="3">
    <source>
        <dbReference type="ARBA" id="ARBA00023163"/>
    </source>
</evidence>
<sequence length="187" mass="21431">MNKEALVIQAAQKLSGRWTIPILLELESNGGRFTPLQRQLDIAPARLSDNLKQLVQLGVIQHLSPYERRHPLLPEYKLTEEGKHWREMAKAIQLAETNIAHGSLSAKAWNIPVLLTLGFEHEHFQEIRRVLDQVTPRMLSMRLDELNAEGLIRKMVSEQPRPSFLYQLSSHARNPVHRLSVDLSSLI</sequence>
<evidence type="ECO:0000259" key="4">
    <source>
        <dbReference type="PROSITE" id="PS51118"/>
    </source>
</evidence>
<keyword evidence="6" id="KW-1185">Reference proteome</keyword>
<dbReference type="InterPro" id="IPR036388">
    <property type="entry name" value="WH-like_DNA-bd_sf"/>
</dbReference>
<protein>
    <submittedName>
        <fullName evidence="5">Helix-turn-helix transcriptional regulator</fullName>
    </submittedName>
</protein>
<keyword evidence="1" id="KW-0805">Transcription regulation</keyword>
<dbReference type="Pfam" id="PF01638">
    <property type="entry name" value="HxlR"/>
    <property type="match status" value="2"/>
</dbReference>
<dbReference type="AlphaFoldDB" id="A0A7Z2ZJJ7"/>
<organism evidence="5 6">
    <name type="scientific">Cohnella herbarum</name>
    <dbReference type="NCBI Taxonomy" id="2728023"/>
    <lineage>
        <taxon>Bacteria</taxon>
        <taxon>Bacillati</taxon>
        <taxon>Bacillota</taxon>
        <taxon>Bacilli</taxon>
        <taxon>Bacillales</taxon>
        <taxon>Paenibacillaceae</taxon>
        <taxon>Cohnella</taxon>
    </lineage>
</organism>
<evidence type="ECO:0000313" key="6">
    <source>
        <dbReference type="Proteomes" id="UP000502248"/>
    </source>
</evidence>
<gene>
    <name evidence="5" type="ORF">HH215_00805</name>
</gene>
<evidence type="ECO:0000256" key="2">
    <source>
        <dbReference type="ARBA" id="ARBA00023125"/>
    </source>
</evidence>
<proteinExistence type="predicted"/>
<dbReference type="PROSITE" id="PS51118">
    <property type="entry name" value="HTH_HXLR"/>
    <property type="match status" value="1"/>
</dbReference>
<dbReference type="GO" id="GO:0003677">
    <property type="term" value="F:DNA binding"/>
    <property type="evidence" value="ECO:0007669"/>
    <property type="project" value="UniProtKB-KW"/>
</dbReference>
<reference evidence="5 6" key="1">
    <citation type="submission" date="2020-04" db="EMBL/GenBank/DDBJ databases">
        <title>Genome sequencing of novel species.</title>
        <authorList>
            <person name="Heo J."/>
            <person name="Kim S.-J."/>
            <person name="Kim J.-S."/>
            <person name="Hong S.-B."/>
            <person name="Kwon S.-W."/>
        </authorList>
    </citation>
    <scope>NUCLEOTIDE SEQUENCE [LARGE SCALE GENOMIC DNA]</scope>
    <source>
        <strain evidence="5 6">MFER-1</strain>
    </source>
</reference>
<dbReference type="PANTHER" id="PTHR33204">
    <property type="entry name" value="TRANSCRIPTIONAL REGULATOR, MARR FAMILY"/>
    <property type="match status" value="1"/>
</dbReference>
<accession>A0A7Z2ZJJ7</accession>
<dbReference type="PANTHER" id="PTHR33204:SF18">
    <property type="entry name" value="TRANSCRIPTIONAL REGULATORY PROTEIN"/>
    <property type="match status" value="1"/>
</dbReference>